<proteinExistence type="predicted"/>
<organism evidence="2 3">
    <name type="scientific">Clostridioides difficile</name>
    <name type="common">Peptoclostridium difficile</name>
    <dbReference type="NCBI Taxonomy" id="1496"/>
    <lineage>
        <taxon>Bacteria</taxon>
        <taxon>Bacillati</taxon>
        <taxon>Bacillota</taxon>
        <taxon>Clostridia</taxon>
        <taxon>Peptostreptococcales</taxon>
        <taxon>Peptostreptococcaceae</taxon>
        <taxon>Clostridioides</taxon>
    </lineage>
</organism>
<dbReference type="Pfam" id="PF13475">
    <property type="entry name" value="DUF4116"/>
    <property type="match status" value="1"/>
</dbReference>
<gene>
    <name evidence="2" type="ORF">KRM00_003922</name>
</gene>
<dbReference type="InterPro" id="IPR025197">
    <property type="entry name" value="DUF4116"/>
</dbReference>
<feature type="domain" description="DUF4116" evidence="1">
    <location>
        <begin position="34"/>
        <end position="72"/>
    </location>
</feature>
<reference evidence="2" key="1">
    <citation type="journal article" date="2018" name="Genome Biol.">
        <title>SKESA: strategic k-mer extension for scrupulous assemblies.</title>
        <authorList>
            <person name="Souvorov A."/>
            <person name="Agarwala R."/>
            <person name="Lipman D.J."/>
        </authorList>
    </citation>
    <scope>NUCLEOTIDE SEQUENCE</scope>
    <source>
        <strain evidence="2">HN1000</strain>
    </source>
</reference>
<dbReference type="RefSeq" id="WP_009899212.1">
    <property type="nucleotide sequence ID" value="NZ_FUQT01000003.1"/>
</dbReference>
<protein>
    <recommendedName>
        <fullName evidence="1">DUF4116 domain-containing protein</fullName>
    </recommendedName>
</protein>
<name>A0AAN5VQ26_CLODI</name>
<dbReference type="Proteomes" id="UP000878956">
    <property type="component" value="Unassembled WGS sequence"/>
</dbReference>
<sequence>MDMYFKGIDIEKYRLQLVEVYGSTLKYIDNQTDELCLKAVKGNGVALRYVKKQTEEICIEAVRRDCRALAFVKWDIPNSVAYKICMEAIRQDVDSIRFIDWKIIKNILLEEQIFNLCIEVMKINGEYIEYINWDEINLSDKCKEKICIEALKQTGYALQFIEDYKKYEDIFNIKILEEYGDSSEVIAMKINEEWLFTIGCQDNITKEEFIYRIYNENGGFDLEKGINPHRKRYIEFLEQFFEEKTDKRFNIDDIRLEFITKTRDISFNLILGDDVK</sequence>
<dbReference type="EMBL" id="DAEPXK010000076">
    <property type="protein sequence ID" value="HBH1544373.1"/>
    <property type="molecule type" value="Genomic_DNA"/>
</dbReference>
<evidence type="ECO:0000313" key="2">
    <source>
        <dbReference type="EMBL" id="HBH1544373.1"/>
    </source>
</evidence>
<evidence type="ECO:0000259" key="1">
    <source>
        <dbReference type="Pfam" id="PF13475"/>
    </source>
</evidence>
<comment type="caution">
    <text evidence="2">The sequence shown here is derived from an EMBL/GenBank/DDBJ whole genome shotgun (WGS) entry which is preliminary data.</text>
</comment>
<reference evidence="2" key="2">
    <citation type="submission" date="2021-06" db="EMBL/GenBank/DDBJ databases">
        <authorList>
            <consortium name="NCBI Pathogen Detection Project"/>
        </authorList>
    </citation>
    <scope>NUCLEOTIDE SEQUENCE</scope>
    <source>
        <strain evidence="2">HN1000</strain>
    </source>
</reference>
<dbReference type="AlphaFoldDB" id="A0AAN5VQ26"/>
<evidence type="ECO:0000313" key="3">
    <source>
        <dbReference type="Proteomes" id="UP000878956"/>
    </source>
</evidence>
<accession>A0AAN5VQ26</accession>